<accession>H2YTF0</accession>
<dbReference type="Ensembl" id="ENSCSAVT00000008720.1">
    <property type="protein sequence ID" value="ENSCSAVP00000008610.1"/>
    <property type="gene ID" value="ENSCSAVG00000005124.1"/>
</dbReference>
<evidence type="ECO:0000313" key="2">
    <source>
        <dbReference type="Ensembl" id="ENSCSAVP00000008610.1"/>
    </source>
</evidence>
<evidence type="ECO:0000313" key="3">
    <source>
        <dbReference type="Proteomes" id="UP000007875"/>
    </source>
</evidence>
<dbReference type="InParanoid" id="H2YTF0"/>
<reference evidence="2" key="3">
    <citation type="submission" date="2025-09" db="UniProtKB">
        <authorList>
            <consortium name="Ensembl"/>
        </authorList>
    </citation>
    <scope>IDENTIFICATION</scope>
</reference>
<keyword evidence="1" id="KW-0472">Membrane</keyword>
<keyword evidence="3" id="KW-1185">Reference proteome</keyword>
<evidence type="ECO:0000256" key="1">
    <source>
        <dbReference type="SAM" id="Phobius"/>
    </source>
</evidence>
<feature type="transmembrane region" description="Helical" evidence="1">
    <location>
        <begin position="32"/>
        <end position="52"/>
    </location>
</feature>
<keyword evidence="1" id="KW-1133">Transmembrane helix</keyword>
<proteinExistence type="predicted"/>
<dbReference type="AlphaFoldDB" id="H2YTF0"/>
<keyword evidence="1" id="KW-0812">Transmembrane</keyword>
<sequence>QLKKLKNVNQQLLLEQLHERFTTSQKKWKIKAAVFAVLYFTFLVVIALLQVAQVVVFQLDNSVVSKSVKTSVGTILPAITGGVLAVQMRLLW</sequence>
<feature type="transmembrane region" description="Helical" evidence="1">
    <location>
        <begin position="72"/>
        <end position="91"/>
    </location>
</feature>
<dbReference type="GeneTree" id="ENSGT00530000065153"/>
<reference evidence="3" key="1">
    <citation type="submission" date="2003-08" db="EMBL/GenBank/DDBJ databases">
        <authorList>
            <person name="Birren B."/>
            <person name="Nusbaum C."/>
            <person name="Abebe A."/>
            <person name="Abouelleil A."/>
            <person name="Adekoya E."/>
            <person name="Ait-zahra M."/>
            <person name="Allen N."/>
            <person name="Allen T."/>
            <person name="An P."/>
            <person name="Anderson M."/>
            <person name="Anderson S."/>
            <person name="Arachchi H."/>
            <person name="Armbruster J."/>
            <person name="Bachantsang P."/>
            <person name="Baldwin J."/>
            <person name="Barry A."/>
            <person name="Bayul T."/>
            <person name="Blitshsteyn B."/>
            <person name="Bloom T."/>
            <person name="Blye J."/>
            <person name="Boguslavskiy L."/>
            <person name="Borowsky M."/>
            <person name="Boukhgalter B."/>
            <person name="Brunache A."/>
            <person name="Butler J."/>
            <person name="Calixte N."/>
            <person name="Calvo S."/>
            <person name="Camarata J."/>
            <person name="Campo K."/>
            <person name="Chang J."/>
            <person name="Cheshatsang Y."/>
            <person name="Citroen M."/>
            <person name="Collymore A."/>
            <person name="Considine T."/>
            <person name="Cook A."/>
            <person name="Cooke P."/>
            <person name="Corum B."/>
            <person name="Cuomo C."/>
            <person name="David R."/>
            <person name="Dawoe T."/>
            <person name="Degray S."/>
            <person name="Dodge S."/>
            <person name="Dooley K."/>
            <person name="Dorje P."/>
            <person name="Dorjee K."/>
            <person name="Dorris L."/>
            <person name="Duffey N."/>
            <person name="Dupes A."/>
            <person name="Elkins T."/>
            <person name="Engels R."/>
            <person name="Erickson J."/>
            <person name="Farina A."/>
            <person name="Faro S."/>
            <person name="Ferreira P."/>
            <person name="Fischer H."/>
            <person name="Fitzgerald M."/>
            <person name="Foley K."/>
            <person name="Gage D."/>
            <person name="Galagan J."/>
            <person name="Gearin G."/>
            <person name="Gnerre S."/>
            <person name="Gnirke A."/>
            <person name="Goyette A."/>
            <person name="Graham J."/>
            <person name="Grandbois E."/>
            <person name="Gyaltsen K."/>
            <person name="Hafez N."/>
            <person name="Hagopian D."/>
            <person name="Hagos B."/>
            <person name="Hall J."/>
            <person name="Hatcher B."/>
            <person name="Heller A."/>
            <person name="Higgins H."/>
            <person name="Honan T."/>
            <person name="Horn A."/>
            <person name="Houde N."/>
            <person name="Hughes L."/>
            <person name="Hulme W."/>
            <person name="Husby E."/>
            <person name="Iliev I."/>
            <person name="Jaffe D."/>
            <person name="Jones C."/>
            <person name="Kamal M."/>
            <person name="Kamat A."/>
            <person name="Kamvysselis M."/>
            <person name="Karlsson E."/>
            <person name="Kells C."/>
            <person name="Kieu A."/>
            <person name="Kisner P."/>
            <person name="Kodira C."/>
            <person name="Kulbokas E."/>
            <person name="Labutti K."/>
            <person name="Lama D."/>
            <person name="Landers T."/>
            <person name="Leger J."/>
            <person name="Levine S."/>
            <person name="Lewis D."/>
            <person name="Lewis T."/>
            <person name="Lindblad-toh K."/>
            <person name="Liu X."/>
            <person name="Lokyitsang T."/>
            <person name="Lokyitsang Y."/>
            <person name="Lucien O."/>
            <person name="Lui A."/>
            <person name="Ma L.J."/>
            <person name="Mabbitt R."/>
            <person name="Macdonald J."/>
            <person name="Maclean C."/>
            <person name="Major J."/>
            <person name="Manning J."/>
            <person name="Marabella R."/>
            <person name="Maru K."/>
            <person name="Matthews C."/>
            <person name="Mauceli E."/>
            <person name="Mccarthy M."/>
            <person name="Mcdonough S."/>
            <person name="Mcghee T."/>
            <person name="Meldrim J."/>
            <person name="Meneus L."/>
            <person name="Mesirov J."/>
            <person name="Mihalev A."/>
            <person name="Mihova T."/>
            <person name="Mikkelsen T."/>
            <person name="Mlenga V."/>
            <person name="Moru K."/>
            <person name="Mozes J."/>
            <person name="Mulrain L."/>
            <person name="Munson G."/>
            <person name="Naylor J."/>
            <person name="Newes C."/>
            <person name="Nguyen C."/>
            <person name="Nguyen N."/>
            <person name="Nguyen T."/>
            <person name="Nicol R."/>
            <person name="Nielsen C."/>
            <person name="Nizzari M."/>
            <person name="Norbu C."/>
            <person name="Norbu N."/>
            <person name="O'donnell P."/>
            <person name="Okoawo O."/>
            <person name="O'leary S."/>
            <person name="Omotosho B."/>
            <person name="O'neill K."/>
            <person name="Osman S."/>
            <person name="Parker S."/>
            <person name="Perrin D."/>
            <person name="Phunkhang P."/>
            <person name="Piqani B."/>
            <person name="Purcell S."/>
            <person name="Rachupka T."/>
            <person name="Ramasamy U."/>
            <person name="Rameau R."/>
            <person name="Ray V."/>
            <person name="Raymond C."/>
            <person name="Retta R."/>
            <person name="Richardson S."/>
            <person name="Rise C."/>
            <person name="Rodriguez J."/>
            <person name="Rogers J."/>
            <person name="Rogov P."/>
            <person name="Rutman M."/>
            <person name="Schupbach R."/>
            <person name="Seaman C."/>
            <person name="Settipalli S."/>
            <person name="Sharpe T."/>
            <person name="Sheridan J."/>
            <person name="Sherpa N."/>
            <person name="Shi J."/>
            <person name="Smirnov S."/>
            <person name="Smith C."/>
            <person name="Sougnez C."/>
            <person name="Spencer B."/>
            <person name="Stalker J."/>
            <person name="Stange-thomann N."/>
            <person name="Stavropoulos S."/>
            <person name="Stetson K."/>
            <person name="Stone C."/>
            <person name="Stone S."/>
            <person name="Stubbs M."/>
            <person name="Talamas J."/>
            <person name="Tchuinga P."/>
            <person name="Tenzing P."/>
            <person name="Tesfaye S."/>
            <person name="Theodore J."/>
            <person name="Thoulutsang Y."/>
            <person name="Topham K."/>
            <person name="Towey S."/>
            <person name="Tsamla T."/>
            <person name="Tsomo N."/>
            <person name="Vallee D."/>
            <person name="Vassiliev H."/>
            <person name="Venkataraman V."/>
            <person name="Vinson J."/>
            <person name="Vo A."/>
            <person name="Wade C."/>
            <person name="Wang S."/>
            <person name="Wangchuk T."/>
            <person name="Wangdi T."/>
            <person name="Whittaker C."/>
            <person name="Wilkinson J."/>
            <person name="Wu Y."/>
            <person name="Wyman D."/>
            <person name="Yadav S."/>
            <person name="Yang S."/>
            <person name="Yang X."/>
            <person name="Yeager S."/>
            <person name="Yee E."/>
            <person name="Young G."/>
            <person name="Zainoun J."/>
            <person name="Zembeck L."/>
            <person name="Zimmer A."/>
            <person name="Zody M."/>
            <person name="Lander E."/>
        </authorList>
    </citation>
    <scope>NUCLEOTIDE SEQUENCE [LARGE SCALE GENOMIC DNA]</scope>
</reference>
<reference evidence="2" key="2">
    <citation type="submission" date="2025-08" db="UniProtKB">
        <authorList>
            <consortium name="Ensembl"/>
        </authorList>
    </citation>
    <scope>IDENTIFICATION</scope>
</reference>
<dbReference type="HOGENOM" id="CLU_2418644_0_0_1"/>
<name>H2YTF0_CIOSA</name>
<organism evidence="2 3">
    <name type="scientific">Ciona savignyi</name>
    <name type="common">Pacific transparent sea squirt</name>
    <dbReference type="NCBI Taxonomy" id="51511"/>
    <lineage>
        <taxon>Eukaryota</taxon>
        <taxon>Metazoa</taxon>
        <taxon>Chordata</taxon>
        <taxon>Tunicata</taxon>
        <taxon>Ascidiacea</taxon>
        <taxon>Phlebobranchia</taxon>
        <taxon>Cionidae</taxon>
        <taxon>Ciona</taxon>
    </lineage>
</organism>
<dbReference type="Proteomes" id="UP000007875">
    <property type="component" value="Unassembled WGS sequence"/>
</dbReference>
<protein>
    <submittedName>
        <fullName evidence="2">Uncharacterized protein</fullName>
    </submittedName>
</protein>